<dbReference type="OrthoDB" id="2717092at2"/>
<dbReference type="CDD" id="cd07041">
    <property type="entry name" value="STAS_RsbR_RsbS_like"/>
    <property type="match status" value="1"/>
</dbReference>
<accession>A0A372L7V4</accession>
<dbReference type="PROSITE" id="PS50801">
    <property type="entry name" value="STAS"/>
    <property type="match status" value="1"/>
</dbReference>
<dbReference type="PANTHER" id="PTHR33745">
    <property type="entry name" value="RSBT ANTAGONIST PROTEIN RSBS-RELATED"/>
    <property type="match status" value="1"/>
</dbReference>
<dbReference type="Gene3D" id="3.30.750.24">
    <property type="entry name" value="STAS domain"/>
    <property type="match status" value="1"/>
</dbReference>
<keyword evidence="1" id="KW-0597">Phosphoprotein</keyword>
<reference evidence="3 4" key="1">
    <citation type="submission" date="2018-08" db="EMBL/GenBank/DDBJ databases">
        <title>Bacillus chawlae sp. nov., Bacillus glennii sp. nov., and Bacillus saganii sp. nov. Isolated from the Vehicle Assembly Building at Kennedy Space Center where the Viking Spacecraft were Assembled.</title>
        <authorList>
            <person name="Seuylemezian A."/>
            <person name="Vaishampayan P."/>
        </authorList>
    </citation>
    <scope>NUCLEOTIDE SEQUENCE [LARGE SCALE GENOMIC DNA]</scope>
    <source>
        <strain evidence="3 4">V44-8</strain>
    </source>
</reference>
<dbReference type="InterPro" id="IPR051932">
    <property type="entry name" value="Bact_StressResp_Reg"/>
</dbReference>
<comment type="caution">
    <text evidence="3">The sequence shown here is derived from an EMBL/GenBank/DDBJ whole genome shotgun (WGS) entry which is preliminary data.</text>
</comment>
<gene>
    <name evidence="3" type="ORF">D0466_19680</name>
</gene>
<dbReference type="InterPro" id="IPR002645">
    <property type="entry name" value="STAS_dom"/>
</dbReference>
<dbReference type="Proteomes" id="UP000262939">
    <property type="component" value="Unassembled WGS sequence"/>
</dbReference>
<dbReference type="Gene3D" id="3.30.1380.20">
    <property type="entry name" value="Trafficking protein particle complex subunit 3"/>
    <property type="match status" value="1"/>
</dbReference>
<dbReference type="PANTHER" id="PTHR33745:SF3">
    <property type="entry name" value="RSBT CO-ANTAGONIST PROTEIN RSBRC"/>
    <property type="match status" value="1"/>
</dbReference>
<name>A0A372L7V4_9BACI</name>
<keyword evidence="4" id="KW-1185">Reference proteome</keyword>
<dbReference type="SUPFAM" id="SSF52091">
    <property type="entry name" value="SpoIIaa-like"/>
    <property type="match status" value="1"/>
</dbReference>
<dbReference type="InterPro" id="IPR036513">
    <property type="entry name" value="STAS_dom_sf"/>
</dbReference>
<evidence type="ECO:0000313" key="3">
    <source>
        <dbReference type="EMBL" id="RFU61045.1"/>
    </source>
</evidence>
<dbReference type="RefSeq" id="WP_117324226.1">
    <property type="nucleotide sequence ID" value="NZ_QVTD01000018.1"/>
</dbReference>
<dbReference type="EMBL" id="QVTD01000018">
    <property type="protein sequence ID" value="RFU61045.1"/>
    <property type="molecule type" value="Genomic_DNA"/>
</dbReference>
<dbReference type="AlphaFoldDB" id="A0A372L7V4"/>
<feature type="domain" description="STAS" evidence="2">
    <location>
        <begin position="224"/>
        <end position="336"/>
    </location>
</feature>
<dbReference type="Pfam" id="PF01740">
    <property type="entry name" value="STAS"/>
    <property type="match status" value="1"/>
</dbReference>
<evidence type="ECO:0000259" key="2">
    <source>
        <dbReference type="PROSITE" id="PS50801"/>
    </source>
</evidence>
<evidence type="ECO:0000256" key="1">
    <source>
        <dbReference type="ARBA" id="ARBA00022553"/>
    </source>
</evidence>
<protein>
    <submittedName>
        <fullName evidence="3">STAS domain-containing protein</fullName>
    </submittedName>
</protein>
<organism evidence="3 4">
    <name type="scientific">Peribacillus glennii</name>
    <dbReference type="NCBI Taxonomy" id="2303991"/>
    <lineage>
        <taxon>Bacteria</taxon>
        <taxon>Bacillati</taxon>
        <taxon>Bacillota</taxon>
        <taxon>Bacilli</taxon>
        <taxon>Bacillales</taxon>
        <taxon>Bacillaceae</taxon>
        <taxon>Peribacillus</taxon>
    </lineage>
</organism>
<proteinExistence type="predicted"/>
<evidence type="ECO:0000313" key="4">
    <source>
        <dbReference type="Proteomes" id="UP000262939"/>
    </source>
</evidence>
<sequence>MDNREETVNTQNITIGGLDFSWNLEKGTFQYENTDAVLFWITSAMKSFFDTIEEISGEKAANLVLETTGYRQGLVVGEYFQNLSLPIPEALSLIPNTYASAGWGKFTVTSLDPDKKTAAMQIEDSWESKINKAQGRTQHGRFIPGHFAGLLSGLFGQNIWYKQGKASLENDNTIFTYEFFPSETTVQQNIHDLARSEEAQQIRKLEQIVQERTSELNDLVKEISSPIIPVLEGIVVVPLLGKYDENRSDELIEKTLNNLPSYKAKYLVLDLTGLDKHISEYTVSFINKLASAASLIGTETILVGISAELAMTIAQTNNDLSKYNFFNTLQHGIYYALAQEGRKIV</sequence>